<protein>
    <submittedName>
        <fullName evidence="1">Uncharacterized protein</fullName>
    </submittedName>
</protein>
<sequence>MRFADSDCGRWFFDGGHVQWCNCCCCGANDTGSWGLRDSCCQESRRDGKDAAIGSRWRGSVVSNCWQREEV</sequence>
<proteinExistence type="predicted"/>
<evidence type="ECO:0000313" key="2">
    <source>
        <dbReference type="Proteomes" id="UP000501690"/>
    </source>
</evidence>
<dbReference type="Proteomes" id="UP000501690">
    <property type="component" value="Linkage Group LG1"/>
</dbReference>
<evidence type="ECO:0000313" key="1">
    <source>
        <dbReference type="EMBL" id="QCD79165.1"/>
    </source>
</evidence>
<organism evidence="1 2">
    <name type="scientific">Vigna unguiculata</name>
    <name type="common">Cowpea</name>
    <dbReference type="NCBI Taxonomy" id="3917"/>
    <lineage>
        <taxon>Eukaryota</taxon>
        <taxon>Viridiplantae</taxon>
        <taxon>Streptophyta</taxon>
        <taxon>Embryophyta</taxon>
        <taxon>Tracheophyta</taxon>
        <taxon>Spermatophyta</taxon>
        <taxon>Magnoliopsida</taxon>
        <taxon>eudicotyledons</taxon>
        <taxon>Gunneridae</taxon>
        <taxon>Pentapetalae</taxon>
        <taxon>rosids</taxon>
        <taxon>fabids</taxon>
        <taxon>Fabales</taxon>
        <taxon>Fabaceae</taxon>
        <taxon>Papilionoideae</taxon>
        <taxon>50 kb inversion clade</taxon>
        <taxon>NPAAA clade</taxon>
        <taxon>indigoferoid/millettioid clade</taxon>
        <taxon>Phaseoleae</taxon>
        <taxon>Vigna</taxon>
    </lineage>
</organism>
<accession>A0A4D6KRJ6</accession>
<gene>
    <name evidence="1" type="ORF">DEO72_LG1g2804</name>
</gene>
<name>A0A4D6KRJ6_VIGUN</name>
<dbReference type="EMBL" id="CP039345">
    <property type="protein sequence ID" value="QCD79165.1"/>
    <property type="molecule type" value="Genomic_DNA"/>
</dbReference>
<keyword evidence="2" id="KW-1185">Reference proteome</keyword>
<dbReference type="AlphaFoldDB" id="A0A4D6KRJ6"/>
<reference evidence="1 2" key="1">
    <citation type="submission" date="2019-04" db="EMBL/GenBank/DDBJ databases">
        <title>An improved genome assembly and genetic linkage map for asparagus bean, Vigna unguiculata ssp. sesquipedialis.</title>
        <authorList>
            <person name="Xia Q."/>
            <person name="Zhang R."/>
            <person name="Dong Y."/>
        </authorList>
    </citation>
    <scope>NUCLEOTIDE SEQUENCE [LARGE SCALE GENOMIC DNA]</scope>
    <source>
        <tissue evidence="1">Leaf</tissue>
    </source>
</reference>